<feature type="compositionally biased region" description="Low complexity" evidence="1">
    <location>
        <begin position="219"/>
        <end position="228"/>
    </location>
</feature>
<feature type="compositionally biased region" description="Basic and acidic residues" evidence="1">
    <location>
        <begin position="1"/>
        <end position="13"/>
    </location>
</feature>
<dbReference type="PANTHER" id="PTHR38700:SF1">
    <property type="entry name" value="PH DOMAIN-CONTAINING PROTEIN"/>
    <property type="match status" value="1"/>
</dbReference>
<dbReference type="OrthoDB" id="6235964at2759"/>
<keyword evidence="3" id="KW-1185">Reference proteome</keyword>
<evidence type="ECO:0000313" key="3">
    <source>
        <dbReference type="Proteomes" id="UP000326565"/>
    </source>
</evidence>
<feature type="region of interest" description="Disordered" evidence="1">
    <location>
        <begin position="1"/>
        <end position="128"/>
    </location>
</feature>
<feature type="compositionally biased region" description="Low complexity" evidence="1">
    <location>
        <begin position="38"/>
        <end position="47"/>
    </location>
</feature>
<evidence type="ECO:0000256" key="1">
    <source>
        <dbReference type="SAM" id="MobiDB-lite"/>
    </source>
</evidence>
<organism evidence="2 3">
    <name type="scientific">Aspergillus leporis</name>
    <dbReference type="NCBI Taxonomy" id="41062"/>
    <lineage>
        <taxon>Eukaryota</taxon>
        <taxon>Fungi</taxon>
        <taxon>Dikarya</taxon>
        <taxon>Ascomycota</taxon>
        <taxon>Pezizomycotina</taxon>
        <taxon>Eurotiomycetes</taxon>
        <taxon>Eurotiomycetidae</taxon>
        <taxon>Eurotiales</taxon>
        <taxon>Aspergillaceae</taxon>
        <taxon>Aspergillus</taxon>
        <taxon>Aspergillus subgen. Circumdati</taxon>
    </lineage>
</organism>
<feature type="compositionally biased region" description="Low complexity" evidence="1">
    <location>
        <begin position="99"/>
        <end position="111"/>
    </location>
</feature>
<dbReference type="Proteomes" id="UP000326565">
    <property type="component" value="Unassembled WGS sequence"/>
</dbReference>
<protein>
    <submittedName>
        <fullName evidence="2">Uncharacterized protein</fullName>
    </submittedName>
</protein>
<evidence type="ECO:0000313" key="2">
    <source>
        <dbReference type="EMBL" id="KAB8067935.1"/>
    </source>
</evidence>
<feature type="compositionally biased region" description="Basic and acidic residues" evidence="1">
    <location>
        <begin position="67"/>
        <end position="78"/>
    </location>
</feature>
<dbReference type="PANTHER" id="PTHR38700">
    <property type="entry name" value="YALI0E22418P"/>
    <property type="match status" value="1"/>
</dbReference>
<dbReference type="AlphaFoldDB" id="A0A5N5WJF0"/>
<reference evidence="2 3" key="1">
    <citation type="submission" date="2019-04" db="EMBL/GenBank/DDBJ databases">
        <title>Friends and foes A comparative genomics study of 23 Aspergillus species from section Flavi.</title>
        <authorList>
            <consortium name="DOE Joint Genome Institute"/>
            <person name="Kjaerbolling I."/>
            <person name="Vesth T."/>
            <person name="Frisvad J.C."/>
            <person name="Nybo J.L."/>
            <person name="Theobald S."/>
            <person name="Kildgaard S."/>
            <person name="Isbrandt T."/>
            <person name="Kuo A."/>
            <person name="Sato A."/>
            <person name="Lyhne E.K."/>
            <person name="Kogle M.E."/>
            <person name="Wiebenga A."/>
            <person name="Kun R.S."/>
            <person name="Lubbers R.J."/>
            <person name="Makela M.R."/>
            <person name="Barry K."/>
            <person name="Chovatia M."/>
            <person name="Clum A."/>
            <person name="Daum C."/>
            <person name="Haridas S."/>
            <person name="He G."/>
            <person name="LaButti K."/>
            <person name="Lipzen A."/>
            <person name="Mondo S."/>
            <person name="Riley R."/>
            <person name="Salamov A."/>
            <person name="Simmons B.A."/>
            <person name="Magnuson J.K."/>
            <person name="Henrissat B."/>
            <person name="Mortensen U.H."/>
            <person name="Larsen T.O."/>
            <person name="Devries R.P."/>
            <person name="Grigoriev I.V."/>
            <person name="Machida M."/>
            <person name="Baker S.E."/>
            <person name="Andersen M.R."/>
        </authorList>
    </citation>
    <scope>NUCLEOTIDE SEQUENCE [LARGE SCALE GENOMIC DNA]</scope>
    <source>
        <strain evidence="2 3">CBS 151.66</strain>
    </source>
</reference>
<gene>
    <name evidence="2" type="ORF">BDV29DRAFT_185375</name>
</gene>
<feature type="compositionally biased region" description="Polar residues" evidence="1">
    <location>
        <begin position="206"/>
        <end position="218"/>
    </location>
</feature>
<dbReference type="EMBL" id="ML732430">
    <property type="protein sequence ID" value="KAB8067935.1"/>
    <property type="molecule type" value="Genomic_DNA"/>
</dbReference>
<accession>A0A5N5WJF0</accession>
<feature type="region of interest" description="Disordered" evidence="1">
    <location>
        <begin position="167"/>
        <end position="293"/>
    </location>
</feature>
<sequence length="293" mass="31674">MDRSKSKAKELFSMKKSTRGHAPPPSSFPKMLSDDSDLSAAQSSDESPFATGGLLGRTYTQRHRAMKEREEKEKKANEEAFTSGLVGNMESRRQFAGVSSRANSRPNSRSNTMTSTHAPDLNGLTKRSLSVKTKPLVDLTPVYQEPPQHIRKGRGVAVEPGVPLVEAATGLEPPGGIAIPSATTWRRPEVPSPSTADVRTRKRSNTTRSASSQQRPQYSRTTPTSPTSPADPMQPREDPFIPHSLLARSTQVAAVTGVPKGHGVATGDRNATKPMLDLSPENPFAEGSLLRDL</sequence>
<proteinExistence type="predicted"/>
<name>A0A5N5WJF0_9EURO</name>